<gene>
    <name evidence="1" type="ORF">J416_12844</name>
</gene>
<protein>
    <submittedName>
        <fullName evidence="1">Nitrogen regulatory protein P-II</fullName>
    </submittedName>
</protein>
<organism evidence="1 2">
    <name type="scientific">Gracilibacillus halophilus YIM-C55.5</name>
    <dbReference type="NCBI Taxonomy" id="1308866"/>
    <lineage>
        <taxon>Bacteria</taxon>
        <taxon>Bacillati</taxon>
        <taxon>Bacillota</taxon>
        <taxon>Bacilli</taxon>
        <taxon>Bacillales</taxon>
        <taxon>Bacillaceae</taxon>
        <taxon>Gracilibacillus</taxon>
    </lineage>
</organism>
<sequence>MEDMSQHDLVCVVVKFGLGSKVIKAAKKKGVSGGTIFIGRGTVSNRILNLLGVSDIRKEIVFMITDKRRTTRVLHHLNNVFHFDKRNHGIVFTTSISSLLGTRSCTVQYDEKSTDEESGEDQTMYQNISVIVDRGNAEDVIDAAMKAGSKGGTIMNARGSGVHETGKLFSMNIEPEKELVMILSEEDKTDDIVRSIRNELNIDEPGKGIIFVQEVSQTMGIYE</sequence>
<dbReference type="AlphaFoldDB" id="N4WIY9"/>
<dbReference type="Pfam" id="PF00543">
    <property type="entry name" value="P-II"/>
    <property type="match status" value="1"/>
</dbReference>
<dbReference type="GO" id="GO:0006808">
    <property type="term" value="P:regulation of nitrogen utilization"/>
    <property type="evidence" value="ECO:0007669"/>
    <property type="project" value="InterPro"/>
</dbReference>
<accession>N4WIY9</accession>
<reference evidence="1 2" key="1">
    <citation type="submission" date="2013-03" db="EMBL/GenBank/DDBJ databases">
        <title>Draft genome sequence of Gracibacillus halophilus YIM-C55.5, a moderately halophilic and thermophilic organism from the Xiaochaidamu salt lake.</title>
        <authorList>
            <person name="Sugumar T."/>
            <person name="Polireddy D.R."/>
            <person name="Antony A."/>
            <person name="Madhava Y.R."/>
            <person name="Sivakumar N."/>
        </authorList>
    </citation>
    <scope>NUCLEOTIDE SEQUENCE [LARGE SCALE GENOMIC DNA]</scope>
    <source>
        <strain evidence="1 2">YIM-C55.5</strain>
    </source>
</reference>
<dbReference type="SUPFAM" id="SSF54913">
    <property type="entry name" value="GlnB-like"/>
    <property type="match status" value="2"/>
</dbReference>
<dbReference type="PROSITE" id="PS51343">
    <property type="entry name" value="PII_GLNB_DOM"/>
    <property type="match status" value="1"/>
</dbReference>
<evidence type="ECO:0000313" key="2">
    <source>
        <dbReference type="Proteomes" id="UP000012283"/>
    </source>
</evidence>
<keyword evidence="2" id="KW-1185">Reference proteome</keyword>
<dbReference type="SMART" id="SM00938">
    <property type="entry name" value="P-II"/>
    <property type="match status" value="1"/>
</dbReference>
<proteinExistence type="predicted"/>
<dbReference type="GO" id="GO:0030234">
    <property type="term" value="F:enzyme regulator activity"/>
    <property type="evidence" value="ECO:0007669"/>
    <property type="project" value="InterPro"/>
</dbReference>
<dbReference type="Proteomes" id="UP000012283">
    <property type="component" value="Unassembled WGS sequence"/>
</dbReference>
<comment type="caution">
    <text evidence="1">The sequence shown here is derived from an EMBL/GenBank/DDBJ whole genome shotgun (WGS) entry which is preliminary data.</text>
</comment>
<dbReference type="InterPro" id="IPR011322">
    <property type="entry name" value="N-reg_PII-like_a/b"/>
</dbReference>
<dbReference type="OrthoDB" id="9803021at2"/>
<dbReference type="STRING" id="1308866.J416_12844"/>
<evidence type="ECO:0000313" key="1">
    <source>
        <dbReference type="EMBL" id="ENH96092.1"/>
    </source>
</evidence>
<dbReference type="RefSeq" id="WP_003472630.1">
    <property type="nucleotide sequence ID" value="NZ_APML01000060.1"/>
</dbReference>
<dbReference type="Gene3D" id="3.30.70.120">
    <property type="match status" value="2"/>
</dbReference>
<name>N4WIY9_9BACI</name>
<dbReference type="InterPro" id="IPR015867">
    <property type="entry name" value="N-reg_PII/ATP_PRibTrfase_C"/>
</dbReference>
<dbReference type="InterPro" id="IPR002187">
    <property type="entry name" value="N-reg_PII"/>
</dbReference>
<dbReference type="eggNOG" id="COG0347">
    <property type="taxonomic scope" value="Bacteria"/>
</dbReference>
<dbReference type="PATRIC" id="fig|1308866.3.peg.2597"/>
<dbReference type="EMBL" id="APML01000060">
    <property type="protein sequence ID" value="ENH96092.1"/>
    <property type="molecule type" value="Genomic_DNA"/>
</dbReference>